<dbReference type="EC" id="3.1.3.48" evidence="2"/>
<evidence type="ECO:0000313" key="5">
    <source>
        <dbReference type="EMBL" id="KAG6769103.1"/>
    </source>
</evidence>
<sequence length="269" mass="30139">MKICDVISFEFFFIYYFIFSLRVSVNALESLRQSCESVGPNDGFLEQLKMFEEMGFKVDHASPIYKRFHLKALGEFYNRGEKIDSYKFGADPGVPTQVSSEEEASPNGGEKGIPAYHCKKCRRVVALQENVMDHVPGEDETSFAWSKQKSGNPLNKSDESECSSIFVEPLKWMTAGMCNLVCRNSAWLFIGFIDLRNRNCACLLAMIPLNTIALPCFPVEGGMLEGRLSCAHCEARLGSFNWSGIQCSCGSWITPAFQLHESRVDVSTV</sequence>
<dbReference type="Proteomes" id="UP000886885">
    <property type="component" value="Chromosome 6D"/>
</dbReference>
<evidence type="ECO:0000256" key="2">
    <source>
        <dbReference type="ARBA" id="ARBA00013064"/>
    </source>
</evidence>
<reference evidence="5" key="1">
    <citation type="journal article" date="2020" name="bioRxiv">
        <title>Hybrid origin of Populus tomentosa Carr. identified through genome sequencing and phylogenomic analysis.</title>
        <authorList>
            <person name="An X."/>
            <person name="Gao K."/>
            <person name="Chen Z."/>
            <person name="Li J."/>
            <person name="Yang X."/>
            <person name="Yang X."/>
            <person name="Zhou J."/>
            <person name="Guo T."/>
            <person name="Zhao T."/>
            <person name="Huang S."/>
            <person name="Miao D."/>
            <person name="Khan W.U."/>
            <person name="Rao P."/>
            <person name="Ye M."/>
            <person name="Lei B."/>
            <person name="Liao W."/>
            <person name="Wang J."/>
            <person name="Ji L."/>
            <person name="Li Y."/>
            <person name="Guo B."/>
            <person name="Mustafa N.S."/>
            <person name="Li S."/>
            <person name="Yun Q."/>
            <person name="Keller S.R."/>
            <person name="Mao J."/>
            <person name="Zhang R."/>
            <person name="Strauss S.H."/>
        </authorList>
    </citation>
    <scope>NUCLEOTIDE SEQUENCE</scope>
    <source>
        <strain evidence="5">GM15</strain>
        <tissue evidence="5">Leaf</tissue>
    </source>
</reference>
<dbReference type="AlphaFoldDB" id="A0A8X7ZCR4"/>
<gene>
    <name evidence="5" type="ORF">POTOM_024719</name>
</gene>
<dbReference type="EMBL" id="JAAWWB010000012">
    <property type="protein sequence ID" value="KAG6769103.1"/>
    <property type="molecule type" value="Genomic_DNA"/>
</dbReference>
<dbReference type="PANTHER" id="PTHR45848:SF4">
    <property type="entry name" value="DUAL SPECIFICITY PROTEIN PHOSPHATASE 12"/>
    <property type="match status" value="1"/>
</dbReference>
<proteinExistence type="inferred from homology"/>
<dbReference type="GO" id="GO:0008138">
    <property type="term" value="F:protein tyrosine/serine/threonine phosphatase activity"/>
    <property type="evidence" value="ECO:0007669"/>
    <property type="project" value="TreeGrafter"/>
</dbReference>
<organism evidence="5 6">
    <name type="scientific">Populus tomentosa</name>
    <name type="common">Chinese white poplar</name>
    <dbReference type="NCBI Taxonomy" id="118781"/>
    <lineage>
        <taxon>Eukaryota</taxon>
        <taxon>Viridiplantae</taxon>
        <taxon>Streptophyta</taxon>
        <taxon>Embryophyta</taxon>
        <taxon>Tracheophyta</taxon>
        <taxon>Spermatophyta</taxon>
        <taxon>Magnoliopsida</taxon>
        <taxon>eudicotyledons</taxon>
        <taxon>Gunneridae</taxon>
        <taxon>Pentapetalae</taxon>
        <taxon>rosids</taxon>
        <taxon>fabids</taxon>
        <taxon>Malpighiales</taxon>
        <taxon>Salicaceae</taxon>
        <taxon>Saliceae</taxon>
        <taxon>Populus</taxon>
    </lineage>
</organism>
<keyword evidence="4" id="KW-0904">Protein phosphatase</keyword>
<dbReference type="PIRSF" id="PIRSF000941">
    <property type="entry name" value="DUSP12"/>
    <property type="match status" value="1"/>
</dbReference>
<dbReference type="InterPro" id="IPR016278">
    <property type="entry name" value="DUSP12"/>
</dbReference>
<dbReference type="PANTHER" id="PTHR45848">
    <property type="entry name" value="DUAL SPECIFICITY PROTEIN PHOSPHATASE 12 FAMILY MEMBER"/>
    <property type="match status" value="1"/>
</dbReference>
<evidence type="ECO:0000256" key="4">
    <source>
        <dbReference type="ARBA" id="ARBA00022912"/>
    </source>
</evidence>
<dbReference type="OrthoDB" id="2017893at2759"/>
<comment type="similarity">
    <text evidence="1">Belongs to the protein-tyrosine phosphatase family. Non-receptor class dual specificity subfamily.</text>
</comment>
<name>A0A8X7ZCR4_POPTO</name>
<evidence type="ECO:0000256" key="1">
    <source>
        <dbReference type="ARBA" id="ARBA00008601"/>
    </source>
</evidence>
<comment type="caution">
    <text evidence="5">The sequence shown here is derived from an EMBL/GenBank/DDBJ whole genome shotgun (WGS) entry which is preliminary data.</text>
</comment>
<protein>
    <recommendedName>
        <fullName evidence="2">protein-tyrosine-phosphatase</fullName>
        <ecNumber evidence="2">3.1.3.48</ecNumber>
    </recommendedName>
</protein>
<evidence type="ECO:0000256" key="3">
    <source>
        <dbReference type="ARBA" id="ARBA00022801"/>
    </source>
</evidence>
<dbReference type="GO" id="GO:0004725">
    <property type="term" value="F:protein tyrosine phosphatase activity"/>
    <property type="evidence" value="ECO:0007669"/>
    <property type="project" value="UniProtKB-EC"/>
</dbReference>
<keyword evidence="6" id="KW-1185">Reference proteome</keyword>
<evidence type="ECO:0000313" key="6">
    <source>
        <dbReference type="Proteomes" id="UP000886885"/>
    </source>
</evidence>
<accession>A0A8X7ZCR4</accession>
<keyword evidence="3" id="KW-0378">Hydrolase</keyword>